<evidence type="ECO:0000256" key="2">
    <source>
        <dbReference type="ARBA" id="ARBA00024327"/>
    </source>
</evidence>
<reference evidence="4" key="1">
    <citation type="submission" date="2018-05" db="EMBL/GenBank/DDBJ databases">
        <authorList>
            <person name="Lanie J.A."/>
            <person name="Ng W.-L."/>
            <person name="Kazmierczak K.M."/>
            <person name="Andrzejewski T.M."/>
            <person name="Davidsen T.M."/>
            <person name="Wayne K.J."/>
            <person name="Tettelin H."/>
            <person name="Glass J.I."/>
            <person name="Rusch D."/>
            <person name="Podicherti R."/>
            <person name="Tsui H.-C.T."/>
            <person name="Winkler M.E."/>
        </authorList>
    </citation>
    <scope>NUCLEOTIDE SEQUENCE</scope>
</reference>
<dbReference type="Pfam" id="PF01507">
    <property type="entry name" value="PAPS_reduct"/>
    <property type="match status" value="1"/>
</dbReference>
<comment type="similarity">
    <text evidence="1">Belongs to the PAPS reductase family. CysH subfamily.</text>
</comment>
<feature type="domain" description="Phosphoadenosine phosphosulphate reductase" evidence="3">
    <location>
        <begin position="55"/>
        <end position="214"/>
    </location>
</feature>
<accession>A0A382J2R6</accession>
<dbReference type="GO" id="GO:0004604">
    <property type="term" value="F:phosphoadenylyl-sulfate reductase (thioredoxin) activity"/>
    <property type="evidence" value="ECO:0007669"/>
    <property type="project" value="TreeGrafter"/>
</dbReference>
<dbReference type="GO" id="GO:0019379">
    <property type="term" value="P:sulfate assimilation, phosphoadenylyl sulfate reduction by phosphoadenylyl-sulfate reductase (thioredoxin)"/>
    <property type="evidence" value="ECO:0007669"/>
    <property type="project" value="TreeGrafter"/>
</dbReference>
<organism evidence="4">
    <name type="scientific">marine metagenome</name>
    <dbReference type="NCBI Taxonomy" id="408172"/>
    <lineage>
        <taxon>unclassified sequences</taxon>
        <taxon>metagenomes</taxon>
        <taxon>ecological metagenomes</taxon>
    </lineage>
</organism>
<dbReference type="GO" id="GO:0005737">
    <property type="term" value="C:cytoplasm"/>
    <property type="evidence" value="ECO:0007669"/>
    <property type="project" value="TreeGrafter"/>
</dbReference>
<name>A0A382J2R6_9ZZZZ</name>
<dbReference type="Gene3D" id="3.40.50.620">
    <property type="entry name" value="HUPs"/>
    <property type="match status" value="1"/>
</dbReference>
<sequence length="232" mass="26240">MNTLAEQHLTHSNQSEAEIIDIQDSPSYFKDINKKLENATAAEVVKWALSIEGKIIVTTNFGPQEAVLLHMVNQITPGTEVLWIDSGYNKPETYKFAHKVTKKLNLNLTVFTPVVSAARRDAIMNGIPNINDHAHGEFSEQFKLEPFKRAMKEINADVWLTAVRREQTAVRQTMDTVTLGPNSVIKVSPLLNWTYNDMKNYLEKNNLPDEVLYFDPTKVEAGRECGLHTLSN</sequence>
<dbReference type="SUPFAM" id="SSF52402">
    <property type="entry name" value="Adenine nucleotide alpha hydrolases-like"/>
    <property type="match status" value="1"/>
</dbReference>
<evidence type="ECO:0000256" key="1">
    <source>
        <dbReference type="ARBA" id="ARBA00009732"/>
    </source>
</evidence>
<evidence type="ECO:0000259" key="3">
    <source>
        <dbReference type="Pfam" id="PF01507"/>
    </source>
</evidence>
<dbReference type="PANTHER" id="PTHR46509">
    <property type="entry name" value="PHOSPHOADENOSINE PHOSPHOSULFATE REDUCTASE"/>
    <property type="match status" value="1"/>
</dbReference>
<dbReference type="AlphaFoldDB" id="A0A382J2R6"/>
<proteinExistence type="inferred from homology"/>
<dbReference type="InterPro" id="IPR002500">
    <property type="entry name" value="PAPS_reduct_dom"/>
</dbReference>
<protein>
    <recommendedName>
        <fullName evidence="3">Phosphoadenosine phosphosulphate reductase domain-containing protein</fullName>
    </recommendedName>
</protein>
<evidence type="ECO:0000313" key="4">
    <source>
        <dbReference type="EMBL" id="SVC05909.1"/>
    </source>
</evidence>
<dbReference type="EMBL" id="UINC01071190">
    <property type="protein sequence ID" value="SVC05909.1"/>
    <property type="molecule type" value="Genomic_DNA"/>
</dbReference>
<dbReference type="CDD" id="cd23945">
    <property type="entry name" value="PAPS_reductase"/>
    <property type="match status" value="1"/>
</dbReference>
<dbReference type="InterPro" id="IPR014729">
    <property type="entry name" value="Rossmann-like_a/b/a_fold"/>
</dbReference>
<gene>
    <name evidence="4" type="ORF">METZ01_LOCUS258763</name>
</gene>
<comment type="pathway">
    <text evidence="2">Sulfur metabolism; hydrogen sulfide biosynthesis; sulfite from sulfate.</text>
</comment>
<dbReference type="PANTHER" id="PTHR46509:SF1">
    <property type="entry name" value="PHOSPHOADENOSINE PHOSPHOSULFATE REDUCTASE"/>
    <property type="match status" value="1"/>
</dbReference>